<accession>A0A167TRP9</accession>
<reference evidence="2" key="1">
    <citation type="journal article" date="2014" name="Genome Announc.">
        <title>Complete sequencing and chromosome-scale genome assembly of the industrial progenitor strain P2niaD18 from the penicillin producer Penicillium chrysogenum.</title>
        <authorList>
            <person name="Specht T."/>
            <person name="Dahlmann T.A."/>
            <person name="Zadra I."/>
            <person name="Kurnsteiner H."/>
            <person name="Kuck U."/>
        </authorList>
    </citation>
    <scope>NUCLEOTIDE SEQUENCE [LARGE SCALE GENOMIC DNA]</scope>
    <source>
        <strain evidence="2">P2niaD18</strain>
    </source>
</reference>
<name>A0A167TRP9_PENCH</name>
<dbReference type="SUPFAM" id="SSF52949">
    <property type="entry name" value="Macro domain-like"/>
    <property type="match status" value="1"/>
</dbReference>
<dbReference type="EMBL" id="CM002799">
    <property type="protein sequence ID" value="KZN88548.1"/>
    <property type="molecule type" value="Genomic_DNA"/>
</dbReference>
<feature type="compositionally biased region" description="Basic and acidic residues" evidence="1">
    <location>
        <begin position="291"/>
        <end position="308"/>
    </location>
</feature>
<gene>
    <name evidence="2" type="ORF">EN45_071230</name>
</gene>
<sequence>MTTNIPEILLLCMDKVFITAFNNALNTTWPDHNPEKLKITPIHERLNSLPEGTTFDLIVSPANSYGRLDGAFDHAISMTFSPREDYHALTRAAQTVLYDKWRGFAPPGSCTLVEFPDDLKQNKYGCGWVAICPTMREPGNVRWDREVIYECVWSLLCRVEGHNRATEGEGRIGRILMTPLATGIGKISKERWAVQTVLALRQFVDAVERPERWGNLGWKEIEKDSLEVVRTWALSKFHNTAINGKGLEDPKGWYITFCSRDDKQLANHSHTACHVYTKDAISWESLESTHASDKPDSVKRKYSNDSSKDPSVWPGLEELGEALEIEYGYFL</sequence>
<evidence type="ECO:0008006" key="3">
    <source>
        <dbReference type="Google" id="ProtNLM"/>
    </source>
</evidence>
<feature type="region of interest" description="Disordered" evidence="1">
    <location>
        <begin position="291"/>
        <end position="310"/>
    </location>
</feature>
<evidence type="ECO:0000256" key="1">
    <source>
        <dbReference type="SAM" id="MobiDB-lite"/>
    </source>
</evidence>
<organism evidence="2">
    <name type="scientific">Penicillium chrysogenum</name>
    <name type="common">Penicillium notatum</name>
    <dbReference type="NCBI Taxonomy" id="5076"/>
    <lineage>
        <taxon>Eukaryota</taxon>
        <taxon>Fungi</taxon>
        <taxon>Dikarya</taxon>
        <taxon>Ascomycota</taxon>
        <taxon>Pezizomycotina</taxon>
        <taxon>Eurotiomycetes</taxon>
        <taxon>Eurotiomycetidae</taxon>
        <taxon>Eurotiales</taxon>
        <taxon>Aspergillaceae</taxon>
        <taxon>Penicillium</taxon>
        <taxon>Penicillium chrysogenum species complex</taxon>
    </lineage>
</organism>
<dbReference type="Gene3D" id="3.40.220.10">
    <property type="entry name" value="Leucine Aminopeptidase, subunit E, domain 1"/>
    <property type="match status" value="1"/>
</dbReference>
<dbReference type="Proteomes" id="UP000076449">
    <property type="component" value="Chromosome II"/>
</dbReference>
<proteinExistence type="predicted"/>
<dbReference type="InterPro" id="IPR043472">
    <property type="entry name" value="Macro_dom-like"/>
</dbReference>
<evidence type="ECO:0000313" key="2">
    <source>
        <dbReference type="EMBL" id="KZN88548.1"/>
    </source>
</evidence>
<dbReference type="AlphaFoldDB" id="A0A167TRP9"/>
<protein>
    <recommendedName>
        <fullName evidence="3">ADP-ribose 1''-phosphate phosphatase</fullName>
    </recommendedName>
</protein>